<protein>
    <submittedName>
        <fullName evidence="3">Universal stress protein</fullName>
    </submittedName>
</protein>
<dbReference type="InterPro" id="IPR006016">
    <property type="entry name" value="UspA"/>
</dbReference>
<reference evidence="3 4" key="1">
    <citation type="submission" date="2024-09" db="EMBL/GenBank/DDBJ databases">
        <authorList>
            <person name="Sun Q."/>
            <person name="Mori K."/>
        </authorList>
    </citation>
    <scope>NUCLEOTIDE SEQUENCE [LARGE SCALE GENOMIC DNA]</scope>
    <source>
        <strain evidence="3 4">JCM 13503</strain>
    </source>
</reference>
<evidence type="ECO:0000313" key="3">
    <source>
        <dbReference type="EMBL" id="MFB9991140.1"/>
    </source>
</evidence>
<gene>
    <name evidence="3" type="ORF">ACFFLM_03965</name>
</gene>
<evidence type="ECO:0000313" key="4">
    <source>
        <dbReference type="Proteomes" id="UP001589733"/>
    </source>
</evidence>
<dbReference type="CDD" id="cd00293">
    <property type="entry name" value="USP-like"/>
    <property type="match status" value="1"/>
</dbReference>
<dbReference type="InterPro" id="IPR006015">
    <property type="entry name" value="Universal_stress_UspA"/>
</dbReference>
<comment type="caution">
    <text evidence="3">The sequence shown here is derived from an EMBL/GenBank/DDBJ whole genome shotgun (WGS) entry which is preliminary data.</text>
</comment>
<sequence length="141" mass="14929">MLRCVLVAVDDDPCSRLAARHTFKLARAIGGTVTLLHVHRSDRAEAGHSLMHELSRYARRPPACLMMPTTAAVAPIILDTAMAIGAELIVIGLQGGTKQMGRTLGPVTFQVLLNSPVPVQVVGPGIDLDVSGGWGAVFPRN</sequence>
<dbReference type="PRINTS" id="PR01438">
    <property type="entry name" value="UNVRSLSTRESS"/>
</dbReference>
<dbReference type="Pfam" id="PF00582">
    <property type="entry name" value="Usp"/>
    <property type="match status" value="2"/>
</dbReference>
<feature type="domain" description="UspA" evidence="2">
    <location>
        <begin position="1"/>
        <end position="54"/>
    </location>
</feature>
<dbReference type="EMBL" id="JBHLYR010000013">
    <property type="protein sequence ID" value="MFB9991140.1"/>
    <property type="molecule type" value="Genomic_DNA"/>
</dbReference>
<dbReference type="Gene3D" id="3.40.50.620">
    <property type="entry name" value="HUPs"/>
    <property type="match status" value="1"/>
</dbReference>
<evidence type="ECO:0000256" key="1">
    <source>
        <dbReference type="ARBA" id="ARBA00008791"/>
    </source>
</evidence>
<dbReference type="RefSeq" id="WP_380005774.1">
    <property type="nucleotide sequence ID" value="NZ_JBHLYR010000013.1"/>
</dbReference>
<proteinExistence type="inferred from homology"/>
<accession>A0ABV6AUF4</accession>
<comment type="similarity">
    <text evidence="1">Belongs to the universal stress protein A family.</text>
</comment>
<organism evidence="3 4">
    <name type="scientific">Deinococcus oregonensis</name>
    <dbReference type="NCBI Taxonomy" id="1805970"/>
    <lineage>
        <taxon>Bacteria</taxon>
        <taxon>Thermotogati</taxon>
        <taxon>Deinococcota</taxon>
        <taxon>Deinococci</taxon>
        <taxon>Deinococcales</taxon>
        <taxon>Deinococcaceae</taxon>
        <taxon>Deinococcus</taxon>
    </lineage>
</organism>
<dbReference type="SUPFAM" id="SSF52402">
    <property type="entry name" value="Adenine nucleotide alpha hydrolases-like"/>
    <property type="match status" value="1"/>
</dbReference>
<dbReference type="Proteomes" id="UP001589733">
    <property type="component" value="Unassembled WGS sequence"/>
</dbReference>
<keyword evidence="4" id="KW-1185">Reference proteome</keyword>
<feature type="domain" description="UspA" evidence="2">
    <location>
        <begin position="73"/>
        <end position="122"/>
    </location>
</feature>
<dbReference type="InterPro" id="IPR014729">
    <property type="entry name" value="Rossmann-like_a/b/a_fold"/>
</dbReference>
<name>A0ABV6AUF4_9DEIO</name>
<evidence type="ECO:0000259" key="2">
    <source>
        <dbReference type="Pfam" id="PF00582"/>
    </source>
</evidence>